<dbReference type="GO" id="GO:0009847">
    <property type="term" value="P:spore germination"/>
    <property type="evidence" value="ECO:0007669"/>
    <property type="project" value="InterPro"/>
</dbReference>
<dbReference type="AlphaFoldDB" id="A0A0U2W1W1"/>
<evidence type="ECO:0000313" key="4">
    <source>
        <dbReference type="Proteomes" id="UP000061660"/>
    </source>
</evidence>
<keyword evidence="4" id="KW-1185">Reference proteome</keyword>
<reference evidence="3 4" key="2">
    <citation type="journal article" date="2016" name="Genome Announc.">
        <title>Complete Genome Sequences of Two Interactive Moderate Thermophiles, Paenibacillus napthalenovorans 32O-Y and Paenibacillus sp. 32O-W.</title>
        <authorList>
            <person name="Butler R.R.III."/>
            <person name="Wang J."/>
            <person name="Stark B.C."/>
            <person name="Pombert J.F."/>
        </authorList>
    </citation>
    <scope>NUCLEOTIDE SEQUENCE [LARGE SCALE GENOMIC DNA]</scope>
    <source>
        <strain evidence="3 4">32O-Y</strain>
    </source>
</reference>
<evidence type="ECO:0000256" key="2">
    <source>
        <dbReference type="ARBA" id="ARBA00023136"/>
    </source>
</evidence>
<organism evidence="3 4">
    <name type="scientific">Paenibacillus naphthalenovorans</name>
    <dbReference type="NCBI Taxonomy" id="162209"/>
    <lineage>
        <taxon>Bacteria</taxon>
        <taxon>Bacillati</taxon>
        <taxon>Bacillota</taxon>
        <taxon>Bacilli</taxon>
        <taxon>Bacillales</taxon>
        <taxon>Paenibacillaceae</taxon>
        <taxon>Paenibacillus</taxon>
    </lineage>
</organism>
<dbReference type="Pfam" id="PF03323">
    <property type="entry name" value="GerA"/>
    <property type="match status" value="1"/>
</dbReference>
<dbReference type="KEGG" id="pnp:IJ22_21580"/>
<protein>
    <submittedName>
        <fullName evidence="3">GerA spore germination protein</fullName>
    </submittedName>
</protein>
<dbReference type="PANTHER" id="PTHR22550:SF5">
    <property type="entry name" value="LEUCINE ZIPPER PROTEIN 4"/>
    <property type="match status" value="1"/>
</dbReference>
<dbReference type="GO" id="GO:0016020">
    <property type="term" value="C:membrane"/>
    <property type="evidence" value="ECO:0007669"/>
    <property type="project" value="InterPro"/>
</dbReference>
<accession>A0A0U2W1W1</accession>
<reference evidence="4" key="1">
    <citation type="submission" date="2015-12" db="EMBL/GenBank/DDBJ databases">
        <title>Complete genome sequences of two moderately thermophilic Paenibacillus species.</title>
        <authorList>
            <person name="Butler R.III."/>
            <person name="Wang J."/>
            <person name="Stark B.C."/>
            <person name="Pombert J.-F."/>
        </authorList>
    </citation>
    <scope>NUCLEOTIDE SEQUENCE [LARGE SCALE GENOMIC DNA]</scope>
    <source>
        <strain evidence="4">32O-Y</strain>
    </source>
</reference>
<keyword evidence="2" id="KW-0472">Membrane</keyword>
<dbReference type="STRING" id="162209.IJ22_21580"/>
<gene>
    <name evidence="3" type="ORF">IJ22_21580</name>
</gene>
<dbReference type="EMBL" id="CP013652">
    <property type="protein sequence ID" value="ALS22532.1"/>
    <property type="molecule type" value="Genomic_DNA"/>
</dbReference>
<dbReference type="Proteomes" id="UP000061660">
    <property type="component" value="Chromosome"/>
</dbReference>
<sequence length="125" mass="14363">MNLDFQEIKGTELLTYVEKNVLSMSSIKKERSMKKGIALLMQGDPILFVDGLDYVYVPGARAWEMRSIDEPVTETTVRGPREGFVETLRTNTSMLRRKIHHPKLHIQQMTLGEMSQTEVAIAYLY</sequence>
<comment type="similarity">
    <text evidence="1">Belongs to the GerABKA family.</text>
</comment>
<dbReference type="InterPro" id="IPR004995">
    <property type="entry name" value="Spore_Ger"/>
</dbReference>
<dbReference type="PATRIC" id="fig|162209.4.peg.2294"/>
<evidence type="ECO:0000256" key="1">
    <source>
        <dbReference type="ARBA" id="ARBA00005278"/>
    </source>
</evidence>
<evidence type="ECO:0000313" key="3">
    <source>
        <dbReference type="EMBL" id="ALS22532.1"/>
    </source>
</evidence>
<dbReference type="PANTHER" id="PTHR22550">
    <property type="entry name" value="SPORE GERMINATION PROTEIN"/>
    <property type="match status" value="1"/>
</dbReference>
<proteinExistence type="inferred from homology"/>
<dbReference type="InterPro" id="IPR050768">
    <property type="entry name" value="UPF0353/GerABKA_families"/>
</dbReference>
<name>A0A0U2W1W1_9BACL</name>